<accession>A0ACC7LJS6</accession>
<organism evidence="1 2">
    <name type="scientific">Meishania litoralis</name>
    <dbReference type="NCBI Taxonomy" id="3434685"/>
    <lineage>
        <taxon>Bacteria</taxon>
        <taxon>Pseudomonadati</taxon>
        <taxon>Bacteroidota</taxon>
        <taxon>Flavobacteriia</taxon>
        <taxon>Flavobacteriales</taxon>
        <taxon>Flavobacteriaceae</taxon>
        <taxon>Meishania</taxon>
    </lineage>
</organism>
<sequence length="420" mass="48252">MRIRMNSNVKIIGLLIIVLLLSRCKKRTNQDIFSVGYTISKEPNISPWQEGYLDIHHINTGSGDATFFVFPDGTTMLFDAGNLDKEKFEKKYAPLKATTPIPNDSQTTAQWIARYIEKVMPIEWKDSIDYALISHFHEDHYGSIIDLGNEIPYGKIIDRNSPDLNFPLDLSSHLKEDELFQNYRSFIAKEDIPTEALMVGSDKQIHLLNDQNRYPTFRVRNVKSNATIWTGTEDETFEYFTAEEMTDFYKGSYNENPLSLALKISYGDFDYFTGGDNTGLQGFGLPEWFDVETPMAKVVGPVEVTTLNHHGNRDATNEFFVKTLDPKVVVQQSWCSDHPGQEVYQRLIYQNNTTGERDIFSTNMHSETLVTYGPWFRENYKSLQGHIVIRVAPNGNIYKVFVLDESSMDVKQEYGPYQSR</sequence>
<reference evidence="1" key="1">
    <citation type="submission" date="2024-09" db="EMBL/GenBank/DDBJ databases">
        <authorList>
            <person name="Liu J."/>
        </authorList>
    </citation>
    <scope>NUCLEOTIDE SEQUENCE</scope>
    <source>
        <strain evidence="1">NBU2967</strain>
    </source>
</reference>
<gene>
    <name evidence="1" type="ORF">ACEZ3G_00170</name>
</gene>
<protein>
    <submittedName>
        <fullName evidence="1">ComEC/Rec2 family competence protein</fullName>
    </submittedName>
</protein>
<evidence type="ECO:0000313" key="1">
    <source>
        <dbReference type="EMBL" id="MFH6601872.1"/>
    </source>
</evidence>
<name>A0ACC7LJS6_9FLAO</name>
<dbReference type="Proteomes" id="UP001595191">
    <property type="component" value="Unassembled WGS sequence"/>
</dbReference>
<keyword evidence="2" id="KW-1185">Reference proteome</keyword>
<dbReference type="EMBL" id="JBHFPV010000001">
    <property type="protein sequence ID" value="MFH6601872.1"/>
    <property type="molecule type" value="Genomic_DNA"/>
</dbReference>
<comment type="caution">
    <text evidence="1">The sequence shown here is derived from an EMBL/GenBank/DDBJ whole genome shotgun (WGS) entry which is preliminary data.</text>
</comment>
<evidence type="ECO:0000313" key="2">
    <source>
        <dbReference type="Proteomes" id="UP001595191"/>
    </source>
</evidence>
<proteinExistence type="predicted"/>